<protein>
    <submittedName>
        <fullName evidence="1">Uncharacterized protein</fullName>
    </submittedName>
</protein>
<reference evidence="1" key="1">
    <citation type="journal article" date="2021" name="Proc. Natl. Acad. Sci. U.S.A.">
        <title>A Catalog of Tens of Thousands of Viruses from Human Metagenomes Reveals Hidden Associations with Chronic Diseases.</title>
        <authorList>
            <person name="Tisza M.J."/>
            <person name="Buck C.B."/>
        </authorList>
    </citation>
    <scope>NUCLEOTIDE SEQUENCE</scope>
    <source>
        <strain evidence="1">CtUS21</strain>
    </source>
</reference>
<evidence type="ECO:0000313" key="1">
    <source>
        <dbReference type="EMBL" id="DAD84405.1"/>
    </source>
</evidence>
<name>A0A8S5MPW8_9CAUD</name>
<accession>A0A8S5MPW8</accession>
<dbReference type="EMBL" id="BK014959">
    <property type="protein sequence ID" value="DAD84405.1"/>
    <property type="molecule type" value="Genomic_DNA"/>
</dbReference>
<organism evidence="1">
    <name type="scientific">Podoviridae sp. ctUS21</name>
    <dbReference type="NCBI Taxonomy" id="2826557"/>
    <lineage>
        <taxon>Viruses</taxon>
        <taxon>Duplodnaviria</taxon>
        <taxon>Heunggongvirae</taxon>
        <taxon>Uroviricota</taxon>
        <taxon>Caudoviricetes</taxon>
    </lineage>
</organism>
<proteinExistence type="predicted"/>
<sequence length="133" mass="15480">MIYRADSRTNEIKLRLRRSGAHLCYDDLSLHITLLECEKPPEYCYGYTPCGEFRRVEIKREPPLTLVYDMFDSDEHGNVRFILDNQFAELACGRYVATVKSRGCEVYKFQIDKRDKLHVAEVIIPEHDNCCGG</sequence>